<dbReference type="EMBL" id="FNQM01000008">
    <property type="protein sequence ID" value="SEA65460.1"/>
    <property type="molecule type" value="Genomic_DNA"/>
</dbReference>
<evidence type="ECO:0000259" key="3">
    <source>
        <dbReference type="Pfam" id="PF10531"/>
    </source>
</evidence>
<dbReference type="PANTHER" id="PTHR33619:SF3">
    <property type="entry name" value="POLYSACCHARIDE EXPORT PROTEIN GFCE-RELATED"/>
    <property type="match status" value="1"/>
</dbReference>
<feature type="domain" description="Soluble ligand binding" evidence="3">
    <location>
        <begin position="191"/>
        <end position="236"/>
    </location>
</feature>
<dbReference type="Pfam" id="PF02563">
    <property type="entry name" value="Poly_export"/>
    <property type="match status" value="1"/>
</dbReference>
<dbReference type="InterPro" id="IPR019554">
    <property type="entry name" value="Soluble_ligand-bd"/>
</dbReference>
<keyword evidence="1" id="KW-0732">Signal</keyword>
<dbReference type="RefSeq" id="WP_093254307.1">
    <property type="nucleotide sequence ID" value="NZ_FNQM01000008.1"/>
</dbReference>
<feature type="domain" description="Polysaccharide export protein N-terminal" evidence="2">
    <location>
        <begin position="101"/>
        <end position="183"/>
    </location>
</feature>
<dbReference type="Proteomes" id="UP000198703">
    <property type="component" value="Unassembled WGS sequence"/>
</dbReference>
<evidence type="ECO:0000313" key="5">
    <source>
        <dbReference type="Proteomes" id="UP000198703"/>
    </source>
</evidence>
<dbReference type="PANTHER" id="PTHR33619">
    <property type="entry name" value="POLYSACCHARIDE EXPORT PROTEIN GFCE-RELATED"/>
    <property type="match status" value="1"/>
</dbReference>
<proteinExistence type="predicted"/>
<reference evidence="4 5" key="1">
    <citation type="submission" date="2016-10" db="EMBL/GenBank/DDBJ databases">
        <authorList>
            <person name="de Groot N.N."/>
        </authorList>
    </citation>
    <scope>NUCLEOTIDE SEQUENCE [LARGE SCALE GENOMIC DNA]</scope>
    <source>
        <strain evidence="4 5">DSM 15345</strain>
    </source>
</reference>
<dbReference type="Pfam" id="PF10531">
    <property type="entry name" value="SLBB"/>
    <property type="match status" value="1"/>
</dbReference>
<dbReference type="AlphaFoldDB" id="A0A1H4CYQ7"/>
<dbReference type="OrthoDB" id="7198507at2"/>
<dbReference type="Gene3D" id="3.30.1950.10">
    <property type="entry name" value="wza like domain"/>
    <property type="match status" value="1"/>
</dbReference>
<dbReference type="STRING" id="89524.SAMN05444370_108114"/>
<protein>
    <submittedName>
        <fullName evidence="4">Polysaccharide export outer membrane protein</fullName>
    </submittedName>
</protein>
<sequence length="402" mass="41682">MGGPPRRGRSNKTIERGWSMHRREFLRRIGGAGAAGAAGAPIALTGCAALPRSGPRTADIIGETEPLEGLVAALDADAVALTAAAPPAGFPPAFRDAAALDPTRIGVGDLLDVTVWETEGGGIFSDRGGATVIEGAAVEPSGRLYIPFIGPQRAAGATLTELRDRIRAALQPLSLSPQVDVRLNEPLSRLVAMQGAVASPGVYPIERATTRLSAMLAAAGGVPVPPEAVEVAIARDGVIGRQILADVFDEPALNVALRPGDLVVLSPIRERFIAMGATGGQAEIVFPTRPLDLLSAIAAARGLNDFDADPTGVFVFRWETPAVADALLTGPPPPGAPAGPGRPIVYRLDLSAPQGFFVARSFGMRDGDALFVTNAPLTELRKFLQLFNSVITPVNTVNATGL</sequence>
<evidence type="ECO:0000256" key="1">
    <source>
        <dbReference type="ARBA" id="ARBA00022729"/>
    </source>
</evidence>
<organism evidence="4 5">
    <name type="scientific">Rubrimonas cliftonensis</name>
    <dbReference type="NCBI Taxonomy" id="89524"/>
    <lineage>
        <taxon>Bacteria</taxon>
        <taxon>Pseudomonadati</taxon>
        <taxon>Pseudomonadota</taxon>
        <taxon>Alphaproteobacteria</taxon>
        <taxon>Rhodobacterales</taxon>
        <taxon>Paracoccaceae</taxon>
        <taxon>Rubrimonas</taxon>
    </lineage>
</organism>
<dbReference type="InterPro" id="IPR003715">
    <property type="entry name" value="Poly_export_N"/>
</dbReference>
<keyword evidence="5" id="KW-1185">Reference proteome</keyword>
<gene>
    <name evidence="4" type="ORF">SAMN05444370_108114</name>
</gene>
<dbReference type="Gene3D" id="3.10.560.10">
    <property type="entry name" value="Outer membrane lipoprotein wza domain like"/>
    <property type="match status" value="2"/>
</dbReference>
<dbReference type="InterPro" id="IPR049712">
    <property type="entry name" value="Poly_export"/>
</dbReference>
<dbReference type="GO" id="GO:0015159">
    <property type="term" value="F:polysaccharide transmembrane transporter activity"/>
    <property type="evidence" value="ECO:0007669"/>
    <property type="project" value="InterPro"/>
</dbReference>
<accession>A0A1H4CYQ7</accession>
<evidence type="ECO:0000259" key="2">
    <source>
        <dbReference type="Pfam" id="PF02563"/>
    </source>
</evidence>
<name>A0A1H4CYQ7_9RHOB</name>
<evidence type="ECO:0000313" key="4">
    <source>
        <dbReference type="EMBL" id="SEA65460.1"/>
    </source>
</evidence>
<dbReference type="InterPro" id="IPR006311">
    <property type="entry name" value="TAT_signal"/>
</dbReference>
<dbReference type="PROSITE" id="PS51318">
    <property type="entry name" value="TAT"/>
    <property type="match status" value="1"/>
</dbReference>